<proteinExistence type="predicted"/>
<accession>A0A0N5BLP6</accession>
<feature type="compositionally biased region" description="Polar residues" evidence="1">
    <location>
        <begin position="55"/>
        <end position="72"/>
    </location>
</feature>
<feature type="region of interest" description="Disordered" evidence="1">
    <location>
        <begin position="1"/>
        <end position="102"/>
    </location>
</feature>
<protein>
    <submittedName>
        <fullName evidence="3">SWIB domain-containing protein</fullName>
    </submittedName>
</protein>
<dbReference type="WBParaSite" id="SPAL_0000684200.1">
    <property type="protein sequence ID" value="SPAL_0000684200.1"/>
    <property type="gene ID" value="SPAL_0000684200"/>
</dbReference>
<evidence type="ECO:0000313" key="3">
    <source>
        <dbReference type="WBParaSite" id="SPAL_0000684200.1"/>
    </source>
</evidence>
<sequence length="294" mass="33609">MSAKPYGYESSTASEGEENTKFVSNDLLGKRSIKKPKHREDYLENDDYDSAIENALSQEKNTAKNSKKQPSLPQHPRLRNNNTGDLPIDSQSHSTPASEDSTSMHLMDLKLDNMAEKITKTCQEDRKKDLEEIRSDLKDYIKTIVEDNVKMIMSAIENISIQAPLKRKVPKKDSDTGNSGGTWKVLVAEEPKPIFLVGLDVRKVIITKSRDYLDTANKSPDANLRQYLDRHMDINLIAKKMDSPYKLGMYLADIMVPQDVQIKFKFYHSLTRISKRCPLPKDKMSTFKSNFKFE</sequence>
<name>A0A0N5BLP6_STREA</name>
<reference evidence="3" key="1">
    <citation type="submission" date="2017-02" db="UniProtKB">
        <authorList>
            <consortium name="WormBaseParasite"/>
        </authorList>
    </citation>
    <scope>IDENTIFICATION</scope>
</reference>
<feature type="compositionally biased region" description="Polar residues" evidence="1">
    <location>
        <begin position="79"/>
        <end position="102"/>
    </location>
</feature>
<evidence type="ECO:0000256" key="1">
    <source>
        <dbReference type="SAM" id="MobiDB-lite"/>
    </source>
</evidence>
<dbReference type="Proteomes" id="UP000046392">
    <property type="component" value="Unplaced"/>
</dbReference>
<dbReference type="AlphaFoldDB" id="A0A0N5BLP6"/>
<organism evidence="2 3">
    <name type="scientific">Strongyloides papillosus</name>
    <name type="common">Intestinal threadworm</name>
    <dbReference type="NCBI Taxonomy" id="174720"/>
    <lineage>
        <taxon>Eukaryota</taxon>
        <taxon>Metazoa</taxon>
        <taxon>Ecdysozoa</taxon>
        <taxon>Nematoda</taxon>
        <taxon>Chromadorea</taxon>
        <taxon>Rhabditida</taxon>
        <taxon>Tylenchina</taxon>
        <taxon>Panagrolaimomorpha</taxon>
        <taxon>Strongyloidoidea</taxon>
        <taxon>Strongyloididae</taxon>
        <taxon>Strongyloides</taxon>
    </lineage>
</organism>
<evidence type="ECO:0000313" key="2">
    <source>
        <dbReference type="Proteomes" id="UP000046392"/>
    </source>
</evidence>
<keyword evidence="2" id="KW-1185">Reference proteome</keyword>